<dbReference type="Proteomes" id="UP000184550">
    <property type="component" value="Unassembled WGS sequence"/>
</dbReference>
<dbReference type="EMBL" id="CZCU02000079">
    <property type="protein sequence ID" value="VXD12354.1"/>
    <property type="molecule type" value="Genomic_DNA"/>
</dbReference>
<dbReference type="GO" id="GO:0051287">
    <property type="term" value="F:NAD binding"/>
    <property type="evidence" value="ECO:0007669"/>
    <property type="project" value="InterPro"/>
</dbReference>
<feature type="active site" evidence="4">
    <location>
        <position position="172"/>
    </location>
</feature>
<evidence type="ECO:0000313" key="8">
    <source>
        <dbReference type="Proteomes" id="UP000184550"/>
    </source>
</evidence>
<proteinExistence type="inferred from homology"/>
<dbReference type="Gene3D" id="3.40.50.720">
    <property type="entry name" value="NAD(P)-binding Rossmann-like Domain"/>
    <property type="match status" value="1"/>
</dbReference>
<dbReference type="PROSITE" id="PS00895">
    <property type="entry name" value="3_HYDROXYISOBUT_DH"/>
    <property type="match status" value="1"/>
</dbReference>
<evidence type="ECO:0000256" key="4">
    <source>
        <dbReference type="PIRSR" id="PIRSR000103-1"/>
    </source>
</evidence>
<dbReference type="PANTHER" id="PTHR43060">
    <property type="entry name" value="3-HYDROXYISOBUTYRATE DEHYDROGENASE-LIKE 1, MITOCHONDRIAL-RELATED"/>
    <property type="match status" value="1"/>
</dbReference>
<dbReference type="Pfam" id="PF03446">
    <property type="entry name" value="NAD_binding_2"/>
    <property type="match status" value="1"/>
</dbReference>
<dbReference type="InterPro" id="IPR006115">
    <property type="entry name" value="6PGDH_NADP-bd"/>
</dbReference>
<evidence type="ECO:0000259" key="6">
    <source>
        <dbReference type="Pfam" id="PF14833"/>
    </source>
</evidence>
<dbReference type="PIRSF" id="PIRSF000103">
    <property type="entry name" value="HIBADH"/>
    <property type="match status" value="1"/>
</dbReference>
<evidence type="ECO:0000256" key="3">
    <source>
        <dbReference type="ARBA" id="ARBA00023027"/>
    </source>
</evidence>
<dbReference type="GO" id="GO:0016491">
    <property type="term" value="F:oxidoreductase activity"/>
    <property type="evidence" value="ECO:0007669"/>
    <property type="project" value="UniProtKB-KW"/>
</dbReference>
<keyword evidence="3" id="KW-0520">NAD</keyword>
<dbReference type="SUPFAM" id="SSF48179">
    <property type="entry name" value="6-phosphogluconate dehydrogenase C-terminal domain-like"/>
    <property type="match status" value="1"/>
</dbReference>
<evidence type="ECO:0000259" key="5">
    <source>
        <dbReference type="Pfam" id="PF03446"/>
    </source>
</evidence>
<sequence>MKTAFLGLGVMGGFMSANLAKAGYSVNAWNRTSDRPGVKIALEAGANIVHSIQEAVTDIDIICTCVSDIPDVEAVILGEKGIIHFAKPGAIIIDFSTIGSEAARRISQQLELAEIQFLDAPVSGGDVGAKNGTLTIMVGGDETIFETSKPILETMGKNIRYCGKVGSGQAVKLCNQILCSLNMVGICEALLLAEKQGIDPNLVVKICSTGAAGSWALSNLGLKVAHGDFEPGFMIKHILKDLRIVQETLNSDPGLPGTELADKLFKIVQELDQGLGGNQGTQAMIRAYKEGE</sequence>
<dbReference type="EC" id="1.1.-.-" evidence="7"/>
<accession>A0A7Z9BIB7</accession>
<dbReference type="Pfam" id="PF14833">
    <property type="entry name" value="NAD_binding_11"/>
    <property type="match status" value="1"/>
</dbReference>
<comment type="caution">
    <text evidence="7">The sequence shown here is derived from an EMBL/GenBank/DDBJ whole genome shotgun (WGS) entry which is preliminary data.</text>
</comment>
<evidence type="ECO:0000313" key="7">
    <source>
        <dbReference type="EMBL" id="VXD12354.1"/>
    </source>
</evidence>
<dbReference type="InterPro" id="IPR015815">
    <property type="entry name" value="HIBADH-related"/>
</dbReference>
<feature type="domain" description="3-hydroxyisobutyrate dehydrogenase-like NAD-binding" evidence="6">
    <location>
        <begin position="166"/>
        <end position="288"/>
    </location>
</feature>
<name>A0A7Z9BIB7_9CYAN</name>
<dbReference type="OrthoDB" id="9786703at2"/>
<dbReference type="PANTHER" id="PTHR43060:SF15">
    <property type="entry name" value="3-HYDROXYISOBUTYRATE DEHYDROGENASE-LIKE 1, MITOCHONDRIAL-RELATED"/>
    <property type="match status" value="1"/>
</dbReference>
<dbReference type="GO" id="GO:0016054">
    <property type="term" value="P:organic acid catabolic process"/>
    <property type="evidence" value="ECO:0007669"/>
    <property type="project" value="UniProtKB-ARBA"/>
</dbReference>
<dbReference type="InterPro" id="IPR008927">
    <property type="entry name" value="6-PGluconate_DH-like_C_sf"/>
</dbReference>
<keyword evidence="2 7" id="KW-0560">Oxidoreductase</keyword>
<feature type="domain" description="6-phosphogluconate dehydrogenase NADP-binding" evidence="5">
    <location>
        <begin position="3"/>
        <end position="163"/>
    </location>
</feature>
<keyword evidence="8" id="KW-1185">Reference proteome</keyword>
<dbReference type="InterPro" id="IPR002204">
    <property type="entry name" value="3-OH-isobutyrate_DH-rel_CS"/>
</dbReference>
<dbReference type="InterPro" id="IPR029154">
    <property type="entry name" value="HIBADH-like_NADP-bd"/>
</dbReference>
<reference evidence="7" key="1">
    <citation type="submission" date="2019-10" db="EMBL/GenBank/DDBJ databases">
        <authorList>
            <consortium name="Genoscope - CEA"/>
            <person name="William W."/>
        </authorList>
    </citation>
    <scope>NUCLEOTIDE SEQUENCE [LARGE SCALE GENOMIC DNA]</scope>
    <source>
        <strain evidence="7">BBR_PRJEB10992</strain>
    </source>
</reference>
<dbReference type="RefSeq" id="WP_083617904.1">
    <property type="nucleotide sequence ID" value="NZ_LR734835.1"/>
</dbReference>
<protein>
    <submittedName>
        <fullName evidence="7">Enzyme</fullName>
        <ecNumber evidence="7">1.1.-.-</ecNumber>
    </submittedName>
</protein>
<organism evidence="7 8">
    <name type="scientific">Planktothrix serta PCC 8927</name>
    <dbReference type="NCBI Taxonomy" id="671068"/>
    <lineage>
        <taxon>Bacteria</taxon>
        <taxon>Bacillati</taxon>
        <taxon>Cyanobacteriota</taxon>
        <taxon>Cyanophyceae</taxon>
        <taxon>Oscillatoriophycideae</taxon>
        <taxon>Oscillatoriales</taxon>
        <taxon>Microcoleaceae</taxon>
        <taxon>Planktothrix</taxon>
    </lineage>
</organism>
<evidence type="ECO:0000256" key="2">
    <source>
        <dbReference type="ARBA" id="ARBA00023002"/>
    </source>
</evidence>
<dbReference type="SUPFAM" id="SSF51735">
    <property type="entry name" value="NAD(P)-binding Rossmann-fold domains"/>
    <property type="match status" value="1"/>
</dbReference>
<dbReference type="Gene3D" id="1.10.1040.10">
    <property type="entry name" value="N-(1-d-carboxylethyl)-l-norvaline Dehydrogenase, domain 2"/>
    <property type="match status" value="1"/>
</dbReference>
<evidence type="ECO:0000256" key="1">
    <source>
        <dbReference type="ARBA" id="ARBA00009080"/>
    </source>
</evidence>
<dbReference type="InterPro" id="IPR036291">
    <property type="entry name" value="NAD(P)-bd_dom_sf"/>
</dbReference>
<gene>
    <name evidence="7" type="ORF">PL8927_170037</name>
</gene>
<dbReference type="GO" id="GO:0050661">
    <property type="term" value="F:NADP binding"/>
    <property type="evidence" value="ECO:0007669"/>
    <property type="project" value="InterPro"/>
</dbReference>
<dbReference type="InterPro" id="IPR013328">
    <property type="entry name" value="6PGD_dom2"/>
</dbReference>
<comment type="similarity">
    <text evidence="1">Belongs to the HIBADH-related family.</text>
</comment>
<dbReference type="AlphaFoldDB" id="A0A7Z9BIB7"/>